<evidence type="ECO:0000313" key="2">
    <source>
        <dbReference type="EMBL" id="OBB26062.1"/>
    </source>
</evidence>
<dbReference type="EMBL" id="LZSO01000035">
    <property type="protein sequence ID" value="OBB26062.1"/>
    <property type="molecule type" value="Genomic_DNA"/>
</dbReference>
<proteinExistence type="predicted"/>
<accession>A0A1A0QVC6</accession>
<dbReference type="PRINTS" id="PR00778">
    <property type="entry name" value="HTHARSR"/>
</dbReference>
<dbReference type="Pfam" id="PF12840">
    <property type="entry name" value="HTH_20"/>
    <property type="match status" value="1"/>
</dbReference>
<dbReference type="Proteomes" id="UP000093902">
    <property type="component" value="Unassembled WGS sequence"/>
</dbReference>
<dbReference type="AlphaFoldDB" id="A0A1A0QVC6"/>
<protein>
    <submittedName>
        <fullName evidence="2">ArsR family transcriptional regulator</fullName>
    </submittedName>
</protein>
<dbReference type="InterPro" id="IPR036388">
    <property type="entry name" value="WH-like_DNA-bd_sf"/>
</dbReference>
<dbReference type="SUPFAM" id="SSF46785">
    <property type="entry name" value="Winged helix' DNA-binding domain"/>
    <property type="match status" value="1"/>
</dbReference>
<evidence type="ECO:0000313" key="3">
    <source>
        <dbReference type="Proteomes" id="UP000093902"/>
    </source>
</evidence>
<feature type="domain" description="HTH arsR-type" evidence="1">
    <location>
        <begin position="8"/>
        <end position="102"/>
    </location>
</feature>
<dbReference type="InterPro" id="IPR036390">
    <property type="entry name" value="WH_DNA-bd_sf"/>
</dbReference>
<reference evidence="3" key="1">
    <citation type="submission" date="2016-06" db="EMBL/GenBank/DDBJ databases">
        <authorList>
            <person name="Sutton G."/>
            <person name="Brinkac L."/>
            <person name="Sanka R."/>
            <person name="Adams M."/>
            <person name="Lau E."/>
            <person name="Mehaffy C."/>
            <person name="Tameris M."/>
            <person name="Hatherill M."/>
            <person name="Hanekom W."/>
            <person name="Mahomed H."/>
            <person name="Mcshane H."/>
        </authorList>
    </citation>
    <scope>NUCLEOTIDE SEQUENCE [LARGE SCALE GENOMIC DNA]</scope>
    <source>
        <strain evidence="3">852002-51209_SCH5440388</strain>
    </source>
</reference>
<sequence length="122" mass="13215">MTDAPTVEAPCPVGTLPQLLAALHDPVRLEMVRRLHDAGEPVKCAALYDGINKSTATHHFNILRDAGLTERVISEGHVYQRLRAHDVDAAMPGLLAAIVAQANRECGTAEMLRNPTDIARSQ</sequence>
<dbReference type="PROSITE" id="PS50987">
    <property type="entry name" value="HTH_ARSR_2"/>
    <property type="match status" value="1"/>
</dbReference>
<evidence type="ECO:0000259" key="1">
    <source>
        <dbReference type="PROSITE" id="PS50987"/>
    </source>
</evidence>
<dbReference type="Gene3D" id="1.10.10.10">
    <property type="entry name" value="Winged helix-like DNA-binding domain superfamily/Winged helix DNA-binding domain"/>
    <property type="match status" value="1"/>
</dbReference>
<dbReference type="GO" id="GO:0003700">
    <property type="term" value="F:DNA-binding transcription factor activity"/>
    <property type="evidence" value="ECO:0007669"/>
    <property type="project" value="InterPro"/>
</dbReference>
<organism evidence="2 3">
    <name type="scientific">Mycolicibacterium peregrinum</name>
    <name type="common">Mycobacterium peregrinum</name>
    <dbReference type="NCBI Taxonomy" id="43304"/>
    <lineage>
        <taxon>Bacteria</taxon>
        <taxon>Bacillati</taxon>
        <taxon>Actinomycetota</taxon>
        <taxon>Actinomycetes</taxon>
        <taxon>Mycobacteriales</taxon>
        <taxon>Mycobacteriaceae</taxon>
        <taxon>Mycolicibacterium</taxon>
    </lineage>
</organism>
<dbReference type="InterPro" id="IPR001845">
    <property type="entry name" value="HTH_ArsR_DNA-bd_dom"/>
</dbReference>
<gene>
    <name evidence="2" type="ORF">A5792_27230</name>
</gene>
<comment type="caution">
    <text evidence="2">The sequence shown here is derived from an EMBL/GenBank/DDBJ whole genome shotgun (WGS) entry which is preliminary data.</text>
</comment>
<dbReference type="OrthoDB" id="4471357at2"/>
<dbReference type="RefSeq" id="WP_064935027.1">
    <property type="nucleotide sequence ID" value="NZ_LZSO01000035.1"/>
</dbReference>
<dbReference type="SMART" id="SM00418">
    <property type="entry name" value="HTH_ARSR"/>
    <property type="match status" value="1"/>
</dbReference>
<dbReference type="STRING" id="43304.GCA_001403655_00665"/>
<dbReference type="CDD" id="cd00090">
    <property type="entry name" value="HTH_ARSR"/>
    <property type="match status" value="1"/>
</dbReference>
<name>A0A1A0QVC6_MYCPR</name>
<dbReference type="InterPro" id="IPR011991">
    <property type="entry name" value="ArsR-like_HTH"/>
</dbReference>